<organism evidence="3 4">
    <name type="scientific">Cerrena zonata</name>
    <dbReference type="NCBI Taxonomy" id="2478898"/>
    <lineage>
        <taxon>Eukaryota</taxon>
        <taxon>Fungi</taxon>
        <taxon>Dikarya</taxon>
        <taxon>Basidiomycota</taxon>
        <taxon>Agaricomycotina</taxon>
        <taxon>Agaricomycetes</taxon>
        <taxon>Polyporales</taxon>
        <taxon>Cerrenaceae</taxon>
        <taxon>Cerrena</taxon>
    </lineage>
</organism>
<keyword evidence="2" id="KW-0472">Membrane</keyword>
<feature type="compositionally biased region" description="Polar residues" evidence="1">
    <location>
        <begin position="298"/>
        <end position="318"/>
    </location>
</feature>
<feature type="transmembrane region" description="Helical" evidence="2">
    <location>
        <begin position="241"/>
        <end position="259"/>
    </location>
</feature>
<feature type="transmembrane region" description="Helical" evidence="2">
    <location>
        <begin position="154"/>
        <end position="173"/>
    </location>
</feature>
<evidence type="ECO:0000256" key="1">
    <source>
        <dbReference type="SAM" id="MobiDB-lite"/>
    </source>
</evidence>
<proteinExistence type="predicted"/>
<dbReference type="AlphaFoldDB" id="A0AAW0GQF5"/>
<evidence type="ECO:0008006" key="5">
    <source>
        <dbReference type="Google" id="ProtNLM"/>
    </source>
</evidence>
<evidence type="ECO:0000313" key="4">
    <source>
        <dbReference type="Proteomes" id="UP001385951"/>
    </source>
</evidence>
<sequence>MVTPCNITLSSLQEVYYMIASMAMLYVWDALISVWKDAEVFTRHGVRFYGGVYILSRLTTGGSLVGSLVFLCSHRDNCERILLATNCLISLALICNSSLFFVRALAVFTESKPAKTLFSLLWLSTLSASIIPFGTAVTFKEPWQKCIVTVVEPITAVGFGAVVTFDTIIVIAISRQVLQLNSISICNARLFSQTCGHGMGAVSRALLHSGLLYYSGIIWTTGITVMCILSPRSWFSAYLRWAYMLCSVTTQNVMVGRAFRSMKMRATRANASLHTSFTSPQLQSLYFARMALDDNTINDTSNQTISTRRAQTPTQAESSAHPRPVSDAVWVSRDVEIEI</sequence>
<protein>
    <recommendedName>
        <fullName evidence="5">Transmembrane protein</fullName>
    </recommendedName>
</protein>
<dbReference type="Proteomes" id="UP001385951">
    <property type="component" value="Unassembled WGS sequence"/>
</dbReference>
<feature type="region of interest" description="Disordered" evidence="1">
    <location>
        <begin position="298"/>
        <end position="325"/>
    </location>
</feature>
<keyword evidence="4" id="KW-1185">Reference proteome</keyword>
<gene>
    <name evidence="3" type="ORF">QCA50_004073</name>
</gene>
<reference evidence="3 4" key="1">
    <citation type="submission" date="2022-09" db="EMBL/GenBank/DDBJ databases">
        <authorList>
            <person name="Palmer J.M."/>
        </authorList>
    </citation>
    <scope>NUCLEOTIDE SEQUENCE [LARGE SCALE GENOMIC DNA]</scope>
    <source>
        <strain evidence="3 4">DSM 7382</strain>
    </source>
</reference>
<evidence type="ECO:0000256" key="2">
    <source>
        <dbReference type="SAM" id="Phobius"/>
    </source>
</evidence>
<feature type="transmembrane region" description="Helical" evidence="2">
    <location>
        <begin position="211"/>
        <end position="235"/>
    </location>
</feature>
<keyword evidence="2" id="KW-0812">Transmembrane</keyword>
<keyword evidence="2" id="KW-1133">Transmembrane helix</keyword>
<feature type="transmembrane region" description="Helical" evidence="2">
    <location>
        <begin position="83"/>
        <end position="105"/>
    </location>
</feature>
<feature type="transmembrane region" description="Helical" evidence="2">
    <location>
        <begin position="15"/>
        <end position="35"/>
    </location>
</feature>
<comment type="caution">
    <text evidence="3">The sequence shown here is derived from an EMBL/GenBank/DDBJ whole genome shotgun (WGS) entry which is preliminary data.</text>
</comment>
<feature type="transmembrane region" description="Helical" evidence="2">
    <location>
        <begin position="117"/>
        <end position="134"/>
    </location>
</feature>
<feature type="transmembrane region" description="Helical" evidence="2">
    <location>
        <begin position="47"/>
        <end position="71"/>
    </location>
</feature>
<dbReference type="EMBL" id="JASBNA010000004">
    <property type="protein sequence ID" value="KAK7692448.1"/>
    <property type="molecule type" value="Genomic_DNA"/>
</dbReference>
<accession>A0AAW0GQF5</accession>
<name>A0AAW0GQF5_9APHY</name>
<evidence type="ECO:0000313" key="3">
    <source>
        <dbReference type="EMBL" id="KAK7692448.1"/>
    </source>
</evidence>